<dbReference type="RefSeq" id="WP_013087608.1">
    <property type="nucleotide sequence ID" value="NC_014109.1"/>
</dbReference>
<dbReference type="SUPFAM" id="SSF56059">
    <property type="entry name" value="Glutathione synthetase ATP-binding domain-like"/>
    <property type="match status" value="1"/>
</dbReference>
<dbReference type="SUPFAM" id="SSF52440">
    <property type="entry name" value="PreATP-grasp domain"/>
    <property type="match status" value="1"/>
</dbReference>
<evidence type="ECO:0000256" key="4">
    <source>
        <dbReference type="HAMAP-Rule" id="MF_00047"/>
    </source>
</evidence>
<dbReference type="OrthoDB" id="9813261at2"/>
<comment type="catalytic activity">
    <reaction evidence="4">
        <text>2 D-alanine + ATP = D-alanyl-D-alanine + ADP + phosphate + H(+)</text>
        <dbReference type="Rhea" id="RHEA:11224"/>
        <dbReference type="ChEBI" id="CHEBI:15378"/>
        <dbReference type="ChEBI" id="CHEBI:30616"/>
        <dbReference type="ChEBI" id="CHEBI:43474"/>
        <dbReference type="ChEBI" id="CHEBI:57416"/>
        <dbReference type="ChEBI" id="CHEBI:57822"/>
        <dbReference type="ChEBI" id="CHEBI:456216"/>
        <dbReference type="EC" id="6.3.2.4"/>
    </reaction>
</comment>
<feature type="active site" evidence="5">
    <location>
        <position position="286"/>
    </location>
</feature>
<keyword evidence="4" id="KW-0573">Peptidoglycan synthesis</keyword>
<evidence type="ECO:0000313" key="10">
    <source>
        <dbReference type="Proteomes" id="UP000001700"/>
    </source>
</evidence>
<keyword evidence="4" id="KW-0133">Cell shape</keyword>
<feature type="binding site" evidence="6">
    <location>
        <position position="277"/>
    </location>
    <ligand>
        <name>Mg(2+)</name>
        <dbReference type="ChEBI" id="CHEBI:18420"/>
        <label>2</label>
    </ligand>
</feature>
<dbReference type="Gene3D" id="3.40.50.20">
    <property type="match status" value="1"/>
</dbReference>
<evidence type="ECO:0000313" key="9">
    <source>
        <dbReference type="EMBL" id="ADD79621.1"/>
    </source>
</evidence>
<dbReference type="GO" id="GO:0046872">
    <property type="term" value="F:metal ion binding"/>
    <property type="evidence" value="ECO:0007669"/>
    <property type="project" value="UniProtKB-KW"/>
</dbReference>
<dbReference type="PANTHER" id="PTHR23132:SF23">
    <property type="entry name" value="D-ALANINE--D-ALANINE LIGASE B"/>
    <property type="match status" value="1"/>
</dbReference>
<sequence length="308" mass="34932">MRYKELKVAILYGGNSSERTISLKSGKNIANSLKDLGIQSDLIDTKYQFSIDRIASVRYDKIFIALHGKNGEDGTIQRILDKFKMNYTGNGFYSSFIGTHKILTKKIWFSLKLPTAPFFYINKKSFFMQPRSAISSVFKKIGFPLIIKPDSEGSSIGVRKAFSLKEAERILVESFKYDRYIIIEKYIIGPEYTVSILNPYYILPSIKIDLYGDEIFSYGNKYDKFVEYICPGGSSQSKEILIKKIALAAYKAIGCFGLSRVDLKQNYDGNFYLLEINTVPGMTDRSLVKIAAEQSGMSFSKLVGKILY</sequence>
<dbReference type="InterPro" id="IPR011127">
    <property type="entry name" value="Dala_Dala_lig_N"/>
</dbReference>
<dbReference type="PANTHER" id="PTHR23132">
    <property type="entry name" value="D-ALANINE--D-ALANINE LIGASE"/>
    <property type="match status" value="1"/>
</dbReference>
<dbReference type="NCBIfam" id="NF002378">
    <property type="entry name" value="PRK01372.1"/>
    <property type="match status" value="1"/>
</dbReference>
<dbReference type="eggNOG" id="COG1181">
    <property type="taxonomic scope" value="Bacteria"/>
</dbReference>
<feature type="active site" evidence="5">
    <location>
        <position position="18"/>
    </location>
</feature>
<dbReference type="HAMAP" id="MF_00047">
    <property type="entry name" value="Dala_Dala_lig"/>
    <property type="match status" value="1"/>
</dbReference>
<protein>
    <recommendedName>
        <fullName evidence="4">D-alanine--D-alanine ligase</fullName>
        <ecNumber evidence="4">6.3.2.4</ecNumber>
    </recommendedName>
    <alternativeName>
        <fullName evidence="4">D-Ala-D-Ala ligase</fullName>
    </alternativeName>
    <alternativeName>
        <fullName evidence="4">D-alanylalanine synthetase</fullName>
    </alternativeName>
</protein>
<gene>
    <name evidence="4" type="primary">ddl</name>
    <name evidence="9" type="ordered locus">RIEPE_0479</name>
</gene>
<feature type="binding site" evidence="6">
    <location>
        <position position="275"/>
    </location>
    <ligand>
        <name>Mg(2+)</name>
        <dbReference type="ChEBI" id="CHEBI:18420"/>
        <label>2</label>
    </ligand>
</feature>
<feature type="binding site" evidence="6">
    <location>
        <position position="262"/>
    </location>
    <ligand>
        <name>Mg(2+)</name>
        <dbReference type="ChEBI" id="CHEBI:18420"/>
        <label>1</label>
    </ligand>
</feature>
<keyword evidence="7" id="KW-0547">Nucleotide-binding</keyword>
<dbReference type="Proteomes" id="UP000001700">
    <property type="component" value="Chromosome"/>
</dbReference>
<keyword evidence="4" id="KW-0963">Cytoplasm</keyword>
<dbReference type="KEGG" id="rip:RIEPE_0479"/>
<dbReference type="Gene3D" id="3.30.1490.20">
    <property type="entry name" value="ATP-grasp fold, A domain"/>
    <property type="match status" value="1"/>
</dbReference>
<dbReference type="AlphaFoldDB" id="D4G8Q9"/>
<comment type="pathway">
    <text evidence="4">Cell wall biogenesis; peptidoglycan biosynthesis.</text>
</comment>
<feature type="domain" description="ATP-grasp" evidence="8">
    <location>
        <begin position="105"/>
        <end position="308"/>
    </location>
</feature>
<dbReference type="InterPro" id="IPR013815">
    <property type="entry name" value="ATP_grasp_subdomain_1"/>
</dbReference>
<dbReference type="PIRSF" id="PIRSF039102">
    <property type="entry name" value="Ddl/VanB"/>
    <property type="match status" value="1"/>
</dbReference>
<evidence type="ECO:0000256" key="7">
    <source>
        <dbReference type="PROSITE-ProRule" id="PRU00409"/>
    </source>
</evidence>
<dbReference type="Pfam" id="PF01820">
    <property type="entry name" value="Dala_Dala_lig_N"/>
    <property type="match status" value="1"/>
</dbReference>
<dbReference type="EMBL" id="CP001085">
    <property type="protein sequence ID" value="ADD79621.1"/>
    <property type="molecule type" value="Genomic_DNA"/>
</dbReference>
<dbReference type="GO" id="GO:0008360">
    <property type="term" value="P:regulation of cell shape"/>
    <property type="evidence" value="ECO:0007669"/>
    <property type="project" value="UniProtKB-KW"/>
</dbReference>
<comment type="similarity">
    <text evidence="1 4">Belongs to the D-alanine--D-alanine ligase family.</text>
</comment>
<keyword evidence="6" id="KW-0464">Manganese</keyword>
<keyword evidence="6" id="KW-0479">Metal-binding</keyword>
<keyword evidence="6" id="KW-0460">Magnesium</keyword>
<keyword evidence="10" id="KW-1185">Reference proteome</keyword>
<keyword evidence="2 4" id="KW-0436">Ligase</keyword>
<dbReference type="GO" id="GO:0009252">
    <property type="term" value="P:peptidoglycan biosynthetic process"/>
    <property type="evidence" value="ECO:0007669"/>
    <property type="project" value="UniProtKB-UniRule"/>
</dbReference>
<dbReference type="InterPro" id="IPR011095">
    <property type="entry name" value="Dala_Dala_lig_C"/>
</dbReference>
<dbReference type="EC" id="6.3.2.4" evidence="4"/>
<comment type="function">
    <text evidence="4">Cell wall formation.</text>
</comment>
<evidence type="ECO:0000256" key="2">
    <source>
        <dbReference type="ARBA" id="ARBA00022598"/>
    </source>
</evidence>
<evidence type="ECO:0000256" key="6">
    <source>
        <dbReference type="PIRSR" id="PIRSR039102-3"/>
    </source>
</evidence>
<dbReference type="NCBIfam" id="TIGR01205">
    <property type="entry name" value="D_ala_D_alaTIGR"/>
    <property type="match status" value="1"/>
</dbReference>
<dbReference type="InterPro" id="IPR005905">
    <property type="entry name" value="D_ala_D_ala"/>
</dbReference>
<evidence type="ECO:0000256" key="1">
    <source>
        <dbReference type="ARBA" id="ARBA00010871"/>
    </source>
</evidence>
<comment type="subcellular location">
    <subcellularLocation>
        <location evidence="4">Cytoplasm</location>
    </subcellularLocation>
</comment>
<dbReference type="STRING" id="515618.RIEPE_0479"/>
<name>D4G8Q9_RIEPU</name>
<dbReference type="GO" id="GO:0005524">
    <property type="term" value="F:ATP binding"/>
    <property type="evidence" value="ECO:0007669"/>
    <property type="project" value="UniProtKB-UniRule"/>
</dbReference>
<accession>D4G8Q9</accession>
<organism evidence="9 10">
    <name type="scientific">Riesia pediculicola (strain USDA)</name>
    <dbReference type="NCBI Taxonomy" id="515618"/>
    <lineage>
        <taxon>Bacteria</taxon>
        <taxon>Pseudomonadati</taxon>
        <taxon>Pseudomonadota</taxon>
        <taxon>Gammaproteobacteria</taxon>
        <taxon>Enterobacterales</taxon>
        <taxon>Enterobacteriaceae</taxon>
        <taxon>Candidatus Riesia</taxon>
    </lineage>
</organism>
<dbReference type="HOGENOM" id="CLU_039268_1_2_6"/>
<reference evidence="9" key="1">
    <citation type="submission" date="2008-05" db="EMBL/GenBank/DDBJ databases">
        <title>Genome sequence of Riesia pediculicola USDA.</title>
        <authorList>
            <person name="Kirkness E.F."/>
        </authorList>
    </citation>
    <scope>NUCLEOTIDE SEQUENCE [LARGE SCALE GENOMIC DNA]</scope>
    <source>
        <strain evidence="9">USDA</strain>
    </source>
</reference>
<dbReference type="Gene3D" id="3.30.470.20">
    <property type="entry name" value="ATP-grasp fold, B domain"/>
    <property type="match status" value="1"/>
</dbReference>
<keyword evidence="3 4" id="KW-0961">Cell wall biogenesis/degradation</keyword>
<dbReference type="InterPro" id="IPR016185">
    <property type="entry name" value="PreATP-grasp_dom_sf"/>
</dbReference>
<comment type="cofactor">
    <cofactor evidence="6">
        <name>Mg(2+)</name>
        <dbReference type="ChEBI" id="CHEBI:18420"/>
    </cofactor>
    <cofactor evidence="6">
        <name>Mn(2+)</name>
        <dbReference type="ChEBI" id="CHEBI:29035"/>
    </cofactor>
    <text evidence="6">Binds 2 magnesium or manganese ions per subunit.</text>
</comment>
<keyword evidence="7" id="KW-0067">ATP-binding</keyword>
<dbReference type="GO" id="GO:0071555">
    <property type="term" value="P:cell wall organization"/>
    <property type="evidence" value="ECO:0007669"/>
    <property type="project" value="UniProtKB-KW"/>
</dbReference>
<feature type="active site" evidence="5">
    <location>
        <position position="154"/>
    </location>
</feature>
<dbReference type="Pfam" id="PF07478">
    <property type="entry name" value="Dala_Dala_lig_C"/>
    <property type="match status" value="1"/>
</dbReference>
<evidence type="ECO:0000256" key="3">
    <source>
        <dbReference type="ARBA" id="ARBA00023316"/>
    </source>
</evidence>
<evidence type="ECO:0000256" key="5">
    <source>
        <dbReference type="PIRSR" id="PIRSR039102-1"/>
    </source>
</evidence>
<dbReference type="UniPathway" id="UPA00219"/>
<dbReference type="InterPro" id="IPR011761">
    <property type="entry name" value="ATP-grasp"/>
</dbReference>
<proteinExistence type="inferred from homology"/>
<dbReference type="GO" id="GO:0008716">
    <property type="term" value="F:D-alanine-D-alanine ligase activity"/>
    <property type="evidence" value="ECO:0007669"/>
    <property type="project" value="UniProtKB-UniRule"/>
</dbReference>
<dbReference type="GO" id="GO:0005829">
    <property type="term" value="C:cytosol"/>
    <property type="evidence" value="ECO:0007669"/>
    <property type="project" value="TreeGrafter"/>
</dbReference>
<evidence type="ECO:0000259" key="8">
    <source>
        <dbReference type="PROSITE" id="PS50975"/>
    </source>
</evidence>
<feature type="binding site" evidence="6">
    <location>
        <position position="275"/>
    </location>
    <ligand>
        <name>Mg(2+)</name>
        <dbReference type="ChEBI" id="CHEBI:18420"/>
        <label>1</label>
    </ligand>
</feature>
<dbReference type="PROSITE" id="PS50975">
    <property type="entry name" value="ATP_GRASP"/>
    <property type="match status" value="1"/>
</dbReference>